<dbReference type="Proteomes" id="UP000005463">
    <property type="component" value="Unassembled WGS sequence"/>
</dbReference>
<sequence length="65" mass="7340">MIAMERNAHLISTSQHKRSAARHVIKALTSLLSRDAGRNVSTIADYESKRAVTAYRLADEMLKER</sequence>
<reference evidence="1 2" key="1">
    <citation type="submission" date="2008-03" db="EMBL/GenBank/DDBJ databases">
        <title>Sequencing of the draft genome and assembly of Burkholderia ambifaria IOP40-10.</title>
        <authorList>
            <consortium name="US DOE Joint Genome Institute (JGI-PGF)"/>
            <person name="Copeland A."/>
            <person name="Lucas S."/>
            <person name="Lapidus A."/>
            <person name="Glavina del Rio T."/>
            <person name="Dalin E."/>
            <person name="Tice H."/>
            <person name="Bruce D."/>
            <person name="Goodwin L."/>
            <person name="Pitluck S."/>
            <person name="Larimer F."/>
            <person name="Land M.L."/>
            <person name="Hauser L."/>
            <person name="Tiedje J."/>
            <person name="Richardson P."/>
        </authorList>
    </citation>
    <scope>NUCLEOTIDE SEQUENCE [LARGE SCALE GENOMIC DNA]</scope>
    <source>
        <strain evidence="1 2">IOP40-10</strain>
    </source>
</reference>
<dbReference type="PATRIC" id="fig|396596.7.peg.3625"/>
<comment type="caution">
    <text evidence="1">The sequence shown here is derived from an EMBL/GenBank/DDBJ whole genome shotgun (WGS) entry which is preliminary data.</text>
</comment>
<proteinExistence type="predicted"/>
<accession>B1FIT5</accession>
<evidence type="ECO:0000313" key="1">
    <source>
        <dbReference type="EMBL" id="EDT02554.1"/>
    </source>
</evidence>
<evidence type="ECO:0000313" key="2">
    <source>
        <dbReference type="Proteomes" id="UP000005463"/>
    </source>
</evidence>
<name>B1FIT5_9BURK</name>
<protein>
    <submittedName>
        <fullName evidence="1">Uncharacterized protein</fullName>
    </submittedName>
</protein>
<dbReference type="EMBL" id="ABLC01000110">
    <property type="protein sequence ID" value="EDT02554.1"/>
    <property type="molecule type" value="Genomic_DNA"/>
</dbReference>
<gene>
    <name evidence="1" type="ORF">BamIOP4010DRAFT_3945</name>
</gene>
<dbReference type="AlphaFoldDB" id="B1FIT5"/>
<organism evidence="1 2">
    <name type="scientific">Burkholderia ambifaria IOP40-10</name>
    <dbReference type="NCBI Taxonomy" id="396596"/>
    <lineage>
        <taxon>Bacteria</taxon>
        <taxon>Pseudomonadati</taxon>
        <taxon>Pseudomonadota</taxon>
        <taxon>Betaproteobacteria</taxon>
        <taxon>Burkholderiales</taxon>
        <taxon>Burkholderiaceae</taxon>
        <taxon>Burkholderia</taxon>
        <taxon>Burkholderia cepacia complex</taxon>
    </lineage>
</organism>